<accession>A0A0H3FCK2</accession>
<evidence type="ECO:0000313" key="5">
    <source>
        <dbReference type="Proteomes" id="UP001598201"/>
    </source>
</evidence>
<reference evidence="2 4" key="2">
    <citation type="journal article" date="2012" name="J. Bacteriol.">
        <title>Complete Genome Sequence of Rahnella sp. Strain Y9602, a Gammaproteobacterium Isolate from Metal- and Radionuclide-Contaminated Soil.</title>
        <authorList>
            <person name="Martinez R.J."/>
            <person name="Bruce D."/>
            <person name="Detter C."/>
            <person name="Goodwin L.A."/>
            <person name="Han J."/>
            <person name="Han C.S."/>
            <person name="Held B."/>
            <person name="Land M.L."/>
            <person name="Mikhailova N."/>
            <person name="Nolan M."/>
            <person name="Pennacchio L."/>
            <person name="Pitluck S."/>
            <person name="Tapia R."/>
            <person name="Woyke T."/>
            <person name="Sobecky P.A."/>
        </authorList>
    </citation>
    <scope>NUCLEOTIDE SEQUENCE [LARGE SCALE GENOMIC DNA]</scope>
    <source>
        <strain evidence="2 4">Y9602</strain>
    </source>
</reference>
<evidence type="ECO:0000256" key="1">
    <source>
        <dbReference type="SAM" id="SignalP"/>
    </source>
</evidence>
<evidence type="ECO:0008006" key="6">
    <source>
        <dbReference type="Google" id="ProtNLM"/>
    </source>
</evidence>
<dbReference type="HOGENOM" id="CLU_158046_0_0_6"/>
<proteinExistence type="predicted"/>
<dbReference type="eggNOG" id="ENOG50331B8">
    <property type="taxonomic scope" value="Bacteria"/>
</dbReference>
<sequence precursor="true">MKKTLVALAALFLAGCAANPYEPTLQVKSSFANASSAAPAGQTHIRLHRLDQWSVVPFEKTCPLIVFLDGQTVASLHFNQYVDLNVPNGMRTIDVRIACALTKTSGSITVDANGKSISLETDRSFFGTYNIRPEGSGNK</sequence>
<organism evidence="2 4">
    <name type="scientific">Rahnella sp. (strain Y9602)</name>
    <dbReference type="NCBI Taxonomy" id="2703885"/>
    <lineage>
        <taxon>Bacteria</taxon>
        <taxon>Pseudomonadati</taxon>
        <taxon>Pseudomonadota</taxon>
        <taxon>Gammaproteobacteria</taxon>
        <taxon>Enterobacterales</taxon>
        <taxon>Yersiniaceae</taxon>
        <taxon>Rahnella</taxon>
    </lineage>
</organism>
<keyword evidence="5" id="KW-1185">Reference proteome</keyword>
<reference evidence="3 5" key="3">
    <citation type="submission" date="2024-09" db="EMBL/GenBank/DDBJ databases">
        <title>Genomes of Rahnella.</title>
        <authorList>
            <person name="Mnguni F.C."/>
            <person name="Shin G.Y."/>
            <person name="Coutinho T."/>
        </authorList>
    </citation>
    <scope>NUCLEOTIDE SEQUENCE [LARGE SCALE GENOMIC DNA]</scope>
    <source>
        <strain evidence="3 5">20WA0057</strain>
    </source>
</reference>
<dbReference type="EMBL" id="CP002505">
    <property type="protein sequence ID" value="ADW74605.1"/>
    <property type="molecule type" value="Genomic_DNA"/>
</dbReference>
<evidence type="ECO:0000313" key="4">
    <source>
        <dbReference type="Proteomes" id="UP000007257"/>
    </source>
</evidence>
<dbReference type="GeneID" id="95416413"/>
<gene>
    <name evidence="2" type="ordered locus">Rahaq_3011</name>
    <name evidence="3" type="ORF">ACFPK4_13070</name>
</gene>
<protein>
    <recommendedName>
        <fullName evidence="6">Lipoprotein</fullName>
    </recommendedName>
</protein>
<keyword evidence="1" id="KW-0732">Signal</keyword>
<feature type="signal peptide" evidence="1">
    <location>
        <begin position="1"/>
        <end position="20"/>
    </location>
</feature>
<dbReference type="KEGG" id="rah:Rahaq_3011"/>
<dbReference type="EMBL" id="JBHUCJ010000028">
    <property type="protein sequence ID" value="MFD3224468.1"/>
    <property type="molecule type" value="Genomic_DNA"/>
</dbReference>
<reference evidence="4" key="1">
    <citation type="submission" date="2011-01" db="EMBL/GenBank/DDBJ databases">
        <title>Complete sequence of chromosome of Rahnella sp. Y9602.</title>
        <authorList>
            <consortium name="US DOE Joint Genome Institute"/>
            <person name="Lucas S."/>
            <person name="Copeland A."/>
            <person name="Lapidus A."/>
            <person name="Cheng J.-F."/>
            <person name="Goodwin L."/>
            <person name="Pitluck S."/>
            <person name="Lu M."/>
            <person name="Detter J.C."/>
            <person name="Han C."/>
            <person name="Tapia R."/>
            <person name="Land M."/>
            <person name="Hauser L."/>
            <person name="Kyrpides N."/>
            <person name="Ivanova N."/>
            <person name="Ovchinnikova G."/>
            <person name="Pagani I."/>
            <person name="Sobecky P.A."/>
            <person name="Martinez R.J."/>
            <person name="Woyke T."/>
        </authorList>
    </citation>
    <scope>NUCLEOTIDE SEQUENCE [LARGE SCALE GENOMIC DNA]</scope>
    <source>
        <strain evidence="4">Y9602</strain>
    </source>
</reference>
<dbReference type="PROSITE" id="PS51257">
    <property type="entry name" value="PROKAR_LIPOPROTEIN"/>
    <property type="match status" value="1"/>
</dbReference>
<feature type="chain" id="PRO_5002608834" description="Lipoprotein" evidence="1">
    <location>
        <begin position="21"/>
        <end position="139"/>
    </location>
</feature>
<name>A0A0H3FCK2_RAHSY</name>
<evidence type="ECO:0000313" key="3">
    <source>
        <dbReference type="EMBL" id="MFD3224468.1"/>
    </source>
</evidence>
<dbReference type="RefSeq" id="WP_013576301.1">
    <property type="nucleotide sequence ID" value="NC_015061.1"/>
</dbReference>
<evidence type="ECO:0000313" key="2">
    <source>
        <dbReference type="EMBL" id="ADW74605.1"/>
    </source>
</evidence>
<dbReference type="AlphaFoldDB" id="A0A0H3FCK2"/>
<dbReference type="Proteomes" id="UP000007257">
    <property type="component" value="Chromosome"/>
</dbReference>
<dbReference type="OrthoDB" id="6504646at2"/>
<dbReference type="Proteomes" id="UP001598201">
    <property type="component" value="Unassembled WGS sequence"/>
</dbReference>